<dbReference type="Proteomes" id="UP000017668">
    <property type="component" value="Unassembled WGS sequence"/>
</dbReference>
<dbReference type="InterPro" id="IPR029044">
    <property type="entry name" value="Nucleotide-diphossugar_trans"/>
</dbReference>
<proteinExistence type="predicted"/>
<dbReference type="Gene3D" id="3.90.550.10">
    <property type="entry name" value="Spore Coat Polysaccharide Biosynthesis Protein SpsA, Chain A"/>
    <property type="match status" value="1"/>
</dbReference>
<dbReference type="PANTHER" id="PTHR43777">
    <property type="entry name" value="MOLYBDENUM COFACTOR CYTIDYLYLTRANSFERASE"/>
    <property type="match status" value="1"/>
</dbReference>
<evidence type="ECO:0000313" key="4">
    <source>
        <dbReference type="Proteomes" id="UP000017668"/>
    </source>
</evidence>
<keyword evidence="4" id="KW-1185">Reference proteome</keyword>
<evidence type="ECO:0000313" key="3">
    <source>
        <dbReference type="EMBL" id="EKJ94908.1"/>
    </source>
</evidence>
<gene>
    <name evidence="3" type="ORF">C241_16613</name>
</gene>
<dbReference type="PANTHER" id="PTHR43777:SF1">
    <property type="entry name" value="MOLYBDENUM COFACTOR CYTIDYLYLTRANSFERASE"/>
    <property type="match status" value="1"/>
</dbReference>
<dbReference type="RefSeq" id="WP_006699286.1">
    <property type="nucleotide sequence ID" value="NZ_AMQQ01000023.1"/>
</dbReference>
<dbReference type="SUPFAM" id="SSF53448">
    <property type="entry name" value="Nucleotide-diphospho-sugar transferases"/>
    <property type="match status" value="1"/>
</dbReference>
<accession>A0ABP2RPI5</accession>
<evidence type="ECO:0000256" key="1">
    <source>
        <dbReference type="ARBA" id="ARBA00022842"/>
    </source>
</evidence>
<keyword evidence="1" id="KW-0460">Magnesium</keyword>
<dbReference type="InterPro" id="IPR025877">
    <property type="entry name" value="MobA-like_NTP_Trfase"/>
</dbReference>
<comment type="caution">
    <text evidence="3">The sequence shown here is derived from an EMBL/GenBank/DDBJ whole genome shotgun (WGS) entry which is preliminary data.</text>
</comment>
<feature type="domain" description="MobA-like NTP transferase" evidence="2">
    <location>
        <begin position="17"/>
        <end position="173"/>
    </location>
</feature>
<evidence type="ECO:0000259" key="2">
    <source>
        <dbReference type="Pfam" id="PF12804"/>
    </source>
</evidence>
<name>A0ABP2RPI5_RHILU</name>
<organism evidence="3 4">
    <name type="scientific">Bradyrhizobium lupini HPC(L)</name>
    <dbReference type="NCBI Taxonomy" id="1229491"/>
    <lineage>
        <taxon>Bacteria</taxon>
        <taxon>Pseudomonadati</taxon>
        <taxon>Pseudomonadota</taxon>
        <taxon>Alphaproteobacteria</taxon>
        <taxon>Hyphomicrobiales</taxon>
        <taxon>Nitrobacteraceae</taxon>
        <taxon>Bradyrhizobium</taxon>
    </lineage>
</organism>
<dbReference type="Pfam" id="PF12804">
    <property type="entry name" value="NTP_transf_3"/>
    <property type="match status" value="1"/>
</dbReference>
<sequence length="192" mass="20275">MTALASSAATWKGAVGAIVLGAGLSSRFGESDKLGAGLRGKPLAHHILPALQPFDWADKILVCRDKSDWIEAYTADGFRLVENVRPDQGMLSSLKAGVDDLEQAALAMIFLADMPFVTAEHVRRLLSLAISSHGRAVASKADNYRGPPAIFPIEALKQLPASGEGGARSLLASALFVKAPATSCLMSIPRRP</sequence>
<reference evidence="3 4" key="1">
    <citation type="journal article" date="2013" name="Genome Announc.">
        <title>Genome Sequence of Rhizobium lupini HPC(L) Isolated from Saline Desert Soil, Kutch (Gujarat).</title>
        <authorList>
            <person name="Agarwal L."/>
            <person name="Purohit H.J."/>
        </authorList>
    </citation>
    <scope>NUCLEOTIDE SEQUENCE [LARGE SCALE GENOMIC DNA]</scope>
    <source>
        <strain evidence="4">HPC(L)</strain>
    </source>
</reference>
<protein>
    <submittedName>
        <fullName evidence="3">MobA-related protein</fullName>
    </submittedName>
</protein>
<dbReference type="EMBL" id="AMQQ01000023">
    <property type="protein sequence ID" value="EKJ94908.1"/>
    <property type="molecule type" value="Genomic_DNA"/>
</dbReference>